<dbReference type="RefSeq" id="WP_065408828.1">
    <property type="nucleotide sequence ID" value="NZ_MAYT01000001.1"/>
</dbReference>
<evidence type="ECO:0000256" key="1">
    <source>
        <dbReference type="SAM" id="Phobius"/>
    </source>
</evidence>
<proteinExistence type="predicted"/>
<evidence type="ECO:0008006" key="4">
    <source>
        <dbReference type="Google" id="ProtNLM"/>
    </source>
</evidence>
<dbReference type="Proteomes" id="UP000092578">
    <property type="component" value="Unassembled WGS sequence"/>
</dbReference>
<keyword evidence="1" id="KW-0472">Membrane</keyword>
<name>A0A1B9B892_9BACI</name>
<feature type="transmembrane region" description="Helical" evidence="1">
    <location>
        <begin position="12"/>
        <end position="36"/>
    </location>
</feature>
<evidence type="ECO:0000313" key="2">
    <source>
        <dbReference type="EMBL" id="OCA92310.1"/>
    </source>
</evidence>
<gene>
    <name evidence="2" type="ORF">A8F95_00865</name>
</gene>
<keyword evidence="1" id="KW-1133">Transmembrane helix</keyword>
<reference evidence="3" key="1">
    <citation type="submission" date="2016-05" db="EMBL/GenBank/DDBJ databases">
        <authorList>
            <person name="Liu B."/>
            <person name="Wang J."/>
            <person name="Zhu Y."/>
            <person name="Liu G."/>
            <person name="Chen Q."/>
            <person name="Chen Z."/>
            <person name="Lan J."/>
            <person name="Che J."/>
            <person name="Ge C."/>
            <person name="Shi H."/>
            <person name="Pan Z."/>
            <person name="Liu X."/>
        </authorList>
    </citation>
    <scope>NUCLEOTIDE SEQUENCE [LARGE SCALE GENOMIC DNA]</scope>
    <source>
        <strain evidence="3">FJAT-27215</strain>
    </source>
</reference>
<protein>
    <recommendedName>
        <fullName evidence="4">DUF4083 domain-containing protein</fullName>
    </recommendedName>
</protein>
<dbReference type="EMBL" id="MAYT01000001">
    <property type="protein sequence ID" value="OCA92310.1"/>
    <property type="molecule type" value="Genomic_DNA"/>
</dbReference>
<sequence length="70" mass="8082">MFNGTLFASDGAFIFFTFLPIVIYLVLTGVGIYFVIKVITFMNEKIKLDRERNERISELIKTTSLSKKIE</sequence>
<keyword evidence="3" id="KW-1185">Reference proteome</keyword>
<dbReference type="AlphaFoldDB" id="A0A1B9B892"/>
<comment type="caution">
    <text evidence="2">The sequence shown here is derived from an EMBL/GenBank/DDBJ whole genome shotgun (WGS) entry which is preliminary data.</text>
</comment>
<keyword evidence="1" id="KW-0812">Transmembrane</keyword>
<accession>A0A1B9B892</accession>
<evidence type="ECO:0000313" key="3">
    <source>
        <dbReference type="Proteomes" id="UP000092578"/>
    </source>
</evidence>
<organism evidence="2 3">
    <name type="scientific">Pseudobacillus wudalianchiensis</name>
    <dbReference type="NCBI Taxonomy" id="1743143"/>
    <lineage>
        <taxon>Bacteria</taxon>
        <taxon>Bacillati</taxon>
        <taxon>Bacillota</taxon>
        <taxon>Bacilli</taxon>
        <taxon>Bacillales</taxon>
        <taxon>Bacillaceae</taxon>
        <taxon>Pseudobacillus</taxon>
    </lineage>
</organism>